<evidence type="ECO:0000256" key="1">
    <source>
        <dbReference type="ARBA" id="ARBA00022801"/>
    </source>
</evidence>
<proteinExistence type="predicted"/>
<dbReference type="InterPro" id="IPR001466">
    <property type="entry name" value="Beta-lactam-related"/>
</dbReference>
<gene>
    <name evidence="4" type="ORF">NOG11_10920</name>
</gene>
<dbReference type="InterPro" id="IPR050789">
    <property type="entry name" value="Diverse_Enzym_Activities"/>
</dbReference>
<organism evidence="4 5">
    <name type="scientific">Parvularcula maris</name>
    <dbReference type="NCBI Taxonomy" id="2965077"/>
    <lineage>
        <taxon>Bacteria</taxon>
        <taxon>Pseudomonadati</taxon>
        <taxon>Pseudomonadota</taxon>
        <taxon>Alphaproteobacteria</taxon>
        <taxon>Parvularculales</taxon>
        <taxon>Parvularculaceae</taxon>
        <taxon>Parvularcula</taxon>
    </lineage>
</organism>
<feature type="domain" description="Beta-lactamase-related" evidence="3">
    <location>
        <begin position="30"/>
        <end position="271"/>
    </location>
</feature>
<dbReference type="GO" id="GO:0016787">
    <property type="term" value="F:hydrolase activity"/>
    <property type="evidence" value="ECO:0007669"/>
    <property type="project" value="UniProtKB-KW"/>
</dbReference>
<dbReference type="PANTHER" id="PTHR43283">
    <property type="entry name" value="BETA-LACTAMASE-RELATED"/>
    <property type="match status" value="1"/>
</dbReference>
<dbReference type="Proteomes" id="UP001142610">
    <property type="component" value="Unassembled WGS sequence"/>
</dbReference>
<evidence type="ECO:0000313" key="4">
    <source>
        <dbReference type="EMBL" id="MCQ8185901.1"/>
    </source>
</evidence>
<keyword evidence="2" id="KW-0732">Signal</keyword>
<accession>A0A9X2LA34</accession>
<sequence>MFPRLLLAAGLLAACSSQPSPPPPTMAAIDEIAARYTQDDTFAGVVLAGTDGEAIHAAAYGETAAGSGVPHRLGSEWRWASVTKMVAGFLTLQEIEKGKLALDGPITDVLSDAPPHFEGVTLRQLLSHTSGLADPDEQVPDPETGAVPFVSRGTPDFAYCRGAPLAEPGAGFNYNACDFLVLAEVLEAVTGQTFDVLVRERIAERYGLPSIRVVTQKGDEAEVQGTVGGLPHDDPLELAALSADSAIVGQPMDLLKLTQLFVTGGIVTDPGLREEFGRGVPELGYVALTVWGQEAQLEGCSETLSLIERRGHLKGTKILTLQAPDLQRSLVAFSNRDETDWGWIWAREGFAYELASTVFCSSAASEG</sequence>
<dbReference type="AlphaFoldDB" id="A0A9X2LA34"/>
<evidence type="ECO:0000313" key="5">
    <source>
        <dbReference type="Proteomes" id="UP001142610"/>
    </source>
</evidence>
<dbReference type="Gene3D" id="3.40.710.10">
    <property type="entry name" value="DD-peptidase/beta-lactamase superfamily"/>
    <property type="match status" value="1"/>
</dbReference>
<name>A0A9X2LA34_9PROT</name>
<protein>
    <submittedName>
        <fullName evidence="4">Beta-lactamase family protein</fullName>
    </submittedName>
</protein>
<keyword evidence="5" id="KW-1185">Reference proteome</keyword>
<dbReference type="EMBL" id="JANIBC010000009">
    <property type="protein sequence ID" value="MCQ8185901.1"/>
    <property type="molecule type" value="Genomic_DNA"/>
</dbReference>
<dbReference type="PROSITE" id="PS51257">
    <property type="entry name" value="PROKAR_LIPOPROTEIN"/>
    <property type="match status" value="1"/>
</dbReference>
<evidence type="ECO:0000259" key="3">
    <source>
        <dbReference type="Pfam" id="PF00144"/>
    </source>
</evidence>
<dbReference type="SUPFAM" id="SSF56601">
    <property type="entry name" value="beta-lactamase/transpeptidase-like"/>
    <property type="match status" value="1"/>
</dbReference>
<dbReference type="PANTHER" id="PTHR43283:SF11">
    <property type="entry name" value="BETA-LACTAMASE-RELATED DOMAIN-CONTAINING PROTEIN"/>
    <property type="match status" value="1"/>
</dbReference>
<reference evidence="4" key="1">
    <citation type="submission" date="2022-07" db="EMBL/GenBank/DDBJ databases">
        <title>Parvularcula maris sp. nov., an algicidal bacterium isolated from seawater.</title>
        <authorList>
            <person name="Li F."/>
        </authorList>
    </citation>
    <scope>NUCLEOTIDE SEQUENCE</scope>
    <source>
        <strain evidence="4">BGMRC 0090</strain>
    </source>
</reference>
<dbReference type="Pfam" id="PF00144">
    <property type="entry name" value="Beta-lactamase"/>
    <property type="match status" value="1"/>
</dbReference>
<evidence type="ECO:0000256" key="2">
    <source>
        <dbReference type="SAM" id="SignalP"/>
    </source>
</evidence>
<feature type="chain" id="PRO_5040956513" evidence="2">
    <location>
        <begin position="20"/>
        <end position="367"/>
    </location>
</feature>
<dbReference type="InterPro" id="IPR012338">
    <property type="entry name" value="Beta-lactam/transpept-like"/>
</dbReference>
<dbReference type="RefSeq" id="WP_256619797.1">
    <property type="nucleotide sequence ID" value="NZ_JANIBC010000009.1"/>
</dbReference>
<comment type="caution">
    <text evidence="4">The sequence shown here is derived from an EMBL/GenBank/DDBJ whole genome shotgun (WGS) entry which is preliminary data.</text>
</comment>
<feature type="signal peptide" evidence="2">
    <location>
        <begin position="1"/>
        <end position="19"/>
    </location>
</feature>
<keyword evidence="1" id="KW-0378">Hydrolase</keyword>